<dbReference type="EMBL" id="JANBUP010001418">
    <property type="protein sequence ID" value="KAJ2805873.1"/>
    <property type="molecule type" value="Genomic_DNA"/>
</dbReference>
<keyword evidence="2" id="KW-1185">Reference proteome</keyword>
<dbReference type="Proteomes" id="UP001140096">
    <property type="component" value="Unassembled WGS sequence"/>
</dbReference>
<proteinExistence type="predicted"/>
<gene>
    <name evidence="1" type="ORF">H4S07_003918</name>
</gene>
<evidence type="ECO:0000313" key="2">
    <source>
        <dbReference type="Proteomes" id="UP001140096"/>
    </source>
</evidence>
<organism evidence="1 2">
    <name type="scientific">Coemansia furcata</name>
    <dbReference type="NCBI Taxonomy" id="417177"/>
    <lineage>
        <taxon>Eukaryota</taxon>
        <taxon>Fungi</taxon>
        <taxon>Fungi incertae sedis</taxon>
        <taxon>Zoopagomycota</taxon>
        <taxon>Kickxellomycotina</taxon>
        <taxon>Kickxellomycetes</taxon>
        <taxon>Kickxellales</taxon>
        <taxon>Kickxellaceae</taxon>
        <taxon>Coemansia</taxon>
    </lineage>
</organism>
<sequence>MGSGSDDDGLDNRSLNSRSSKTRSVSSVSAASVVSSHRGTSKGHSRVVDTGKRPMQALKNVPVPEVAPIRGTSINEHRLTASASKSQSTASGNAKSERDSHGNLPRKKREPAPSSGMRRPPNNPAAEARQRRSPTLAAHPTRVSEKSVSPGNRAERTLAAGGSGIKRRLTDALEGANNRRHTLGTADPLAVSSFAASIASVKVPKKKTAIGAVAASNGHEKRNEDAPSPSKRPRVPVAPARHPSLKSDTDDLGESRPSPAVGLSSREAFVRERERNRMLEKQRESGLTAPLAVRPSKTVPGTAPATAAAKAPRPAVTVPGVPKNAKNEAALSKSASKTVSPASSEGKQHDLSPGSAPRAPTKRDGPADTTRKMERIMARAGSLDDHRLVGFLELLHKLRVEQDPDRAELITEEAVDQVENDGEYACNLSALKPEAIDRLWAFIRVRV</sequence>
<reference evidence="1" key="1">
    <citation type="submission" date="2022-07" db="EMBL/GenBank/DDBJ databases">
        <title>Phylogenomic reconstructions and comparative analyses of Kickxellomycotina fungi.</title>
        <authorList>
            <person name="Reynolds N.K."/>
            <person name="Stajich J.E."/>
            <person name="Barry K."/>
            <person name="Grigoriev I.V."/>
            <person name="Crous P."/>
            <person name="Smith M.E."/>
        </authorList>
    </citation>
    <scope>NUCLEOTIDE SEQUENCE</scope>
    <source>
        <strain evidence="1">CBS 102833</strain>
    </source>
</reference>
<name>A0ACC1LDN9_9FUNG</name>
<protein>
    <submittedName>
        <fullName evidence="1">Uncharacterized protein</fullName>
    </submittedName>
</protein>
<comment type="caution">
    <text evidence="1">The sequence shown here is derived from an EMBL/GenBank/DDBJ whole genome shotgun (WGS) entry which is preliminary data.</text>
</comment>
<evidence type="ECO:0000313" key="1">
    <source>
        <dbReference type="EMBL" id="KAJ2805873.1"/>
    </source>
</evidence>
<accession>A0ACC1LDN9</accession>